<dbReference type="InterPro" id="IPR008271">
    <property type="entry name" value="Ser/Thr_kinase_AS"/>
</dbReference>
<dbReference type="Gene3D" id="1.10.510.10">
    <property type="entry name" value="Transferase(Phosphotransferase) domain 1"/>
    <property type="match status" value="1"/>
</dbReference>
<feature type="region of interest" description="Disordered" evidence="8">
    <location>
        <begin position="1"/>
        <end position="23"/>
    </location>
</feature>
<keyword evidence="3 6" id="KW-0547">Nucleotide-binding</keyword>
<dbReference type="PROSITE" id="PS50011">
    <property type="entry name" value="PROTEIN_KINASE_DOM"/>
    <property type="match status" value="1"/>
</dbReference>
<dbReference type="EMBL" id="GL376618">
    <property type="status" value="NOT_ANNOTATED_CDS"/>
    <property type="molecule type" value="Genomic_DNA"/>
</dbReference>
<dbReference type="SUPFAM" id="SSF56112">
    <property type="entry name" value="Protein kinase-like (PK-like)"/>
    <property type="match status" value="1"/>
</dbReference>
<reference evidence="11" key="1">
    <citation type="journal article" date="2010" name="Genome Biol.">
        <title>Genome sequence of the necrotrophic plant pathogen Pythium ultimum reveals original pathogenicity mechanisms and effector repertoire.</title>
        <authorList>
            <person name="Levesque C.A."/>
            <person name="Brouwer H."/>
            <person name="Cano L."/>
            <person name="Hamilton J.P."/>
            <person name="Holt C."/>
            <person name="Huitema E."/>
            <person name="Raffaele S."/>
            <person name="Robideau G.P."/>
            <person name="Thines M."/>
            <person name="Win J."/>
            <person name="Zerillo M.M."/>
            <person name="Beakes G.W."/>
            <person name="Boore J.L."/>
            <person name="Busam D."/>
            <person name="Dumas B."/>
            <person name="Ferriera S."/>
            <person name="Fuerstenberg S.I."/>
            <person name="Gachon C.M."/>
            <person name="Gaulin E."/>
            <person name="Govers F."/>
            <person name="Grenville-Briggs L."/>
            <person name="Horner N."/>
            <person name="Hostetler J."/>
            <person name="Jiang R.H."/>
            <person name="Johnson J."/>
            <person name="Krajaejun T."/>
            <person name="Lin H."/>
            <person name="Meijer H.J."/>
            <person name="Moore B."/>
            <person name="Morris P."/>
            <person name="Phuntmart V."/>
            <person name="Puiu D."/>
            <person name="Shetty J."/>
            <person name="Stajich J.E."/>
            <person name="Tripathy S."/>
            <person name="Wawra S."/>
            <person name="van West P."/>
            <person name="Whitty B.R."/>
            <person name="Coutinho P.M."/>
            <person name="Henrissat B."/>
            <person name="Martin F."/>
            <person name="Thomas P.D."/>
            <person name="Tyler B.M."/>
            <person name="De Vries R.P."/>
            <person name="Kamoun S."/>
            <person name="Yandell M."/>
            <person name="Tisserat N."/>
            <person name="Buell C.R."/>
        </authorList>
    </citation>
    <scope>NUCLEOTIDE SEQUENCE</scope>
    <source>
        <strain evidence="11">DAOM:BR144</strain>
    </source>
</reference>
<proteinExistence type="inferred from homology"/>
<dbReference type="PANTHER" id="PTHR24058">
    <property type="entry name" value="DUAL SPECIFICITY PROTEIN KINASE"/>
    <property type="match status" value="1"/>
</dbReference>
<evidence type="ECO:0000256" key="6">
    <source>
        <dbReference type="PROSITE-ProRule" id="PRU10141"/>
    </source>
</evidence>
<feature type="region of interest" description="Disordered" evidence="8">
    <location>
        <begin position="58"/>
        <end position="84"/>
    </location>
</feature>
<dbReference type="AlphaFoldDB" id="K3XBK0"/>
<evidence type="ECO:0000256" key="4">
    <source>
        <dbReference type="ARBA" id="ARBA00022777"/>
    </source>
</evidence>
<evidence type="ECO:0000256" key="3">
    <source>
        <dbReference type="ARBA" id="ARBA00022741"/>
    </source>
</evidence>
<dbReference type="InterPro" id="IPR050494">
    <property type="entry name" value="Ser_Thr_dual-spec_kinase"/>
</dbReference>
<dbReference type="PROSITE" id="PS00108">
    <property type="entry name" value="PROTEIN_KINASE_ST"/>
    <property type="match status" value="1"/>
</dbReference>
<dbReference type="InParanoid" id="K3XBK0"/>
<name>K3XBK0_GLOUD</name>
<keyword evidence="1 7" id="KW-0723">Serine/threonine-protein kinase</keyword>
<keyword evidence="11" id="KW-1185">Reference proteome</keyword>
<dbReference type="PANTHER" id="PTHR24058:SF28">
    <property type="entry name" value="SERINE_THREONINE-PROTEIN KINASE MINIBRAIN"/>
    <property type="match status" value="1"/>
</dbReference>
<evidence type="ECO:0000256" key="2">
    <source>
        <dbReference type="ARBA" id="ARBA00022679"/>
    </source>
</evidence>
<evidence type="ECO:0000313" key="11">
    <source>
        <dbReference type="Proteomes" id="UP000019132"/>
    </source>
</evidence>
<evidence type="ECO:0000256" key="1">
    <source>
        <dbReference type="ARBA" id="ARBA00022527"/>
    </source>
</evidence>
<dbReference type="OMA" id="HPFLMSM"/>
<dbReference type="GO" id="GO:0004674">
    <property type="term" value="F:protein serine/threonine kinase activity"/>
    <property type="evidence" value="ECO:0007669"/>
    <property type="project" value="UniProtKB-KW"/>
</dbReference>
<dbReference type="SMART" id="SM00220">
    <property type="entry name" value="S_TKc"/>
    <property type="match status" value="1"/>
</dbReference>
<dbReference type="InterPro" id="IPR011009">
    <property type="entry name" value="Kinase-like_dom_sf"/>
</dbReference>
<feature type="compositionally biased region" description="Basic and acidic residues" evidence="8">
    <location>
        <begin position="69"/>
        <end position="82"/>
    </location>
</feature>
<protein>
    <recommendedName>
        <fullName evidence="9">Protein kinase domain-containing protein</fullName>
    </recommendedName>
</protein>
<evidence type="ECO:0000256" key="7">
    <source>
        <dbReference type="RuleBase" id="RU000304"/>
    </source>
</evidence>
<dbReference type="VEuPathDB" id="FungiDB:PYU1_G014568"/>
<evidence type="ECO:0000313" key="10">
    <source>
        <dbReference type="EnsemblProtists" id="PYU1_T014599"/>
    </source>
</evidence>
<feature type="compositionally biased region" description="Polar residues" evidence="8">
    <location>
        <begin position="1"/>
        <end position="12"/>
    </location>
</feature>
<dbReference type="Proteomes" id="UP000019132">
    <property type="component" value="Unassembled WGS sequence"/>
</dbReference>
<organism evidence="10 11">
    <name type="scientific">Globisporangium ultimum (strain ATCC 200006 / CBS 805.95 / DAOM BR144)</name>
    <name type="common">Pythium ultimum</name>
    <dbReference type="NCBI Taxonomy" id="431595"/>
    <lineage>
        <taxon>Eukaryota</taxon>
        <taxon>Sar</taxon>
        <taxon>Stramenopiles</taxon>
        <taxon>Oomycota</taxon>
        <taxon>Peronosporomycetes</taxon>
        <taxon>Pythiales</taxon>
        <taxon>Pythiaceae</taxon>
        <taxon>Globisporangium</taxon>
    </lineage>
</organism>
<accession>K3XBK0</accession>
<dbReference type="HOGENOM" id="CLU_000288_5_15_1"/>
<dbReference type="EnsemblProtists" id="PYU1_T014599">
    <property type="protein sequence ID" value="PYU1_T014599"/>
    <property type="gene ID" value="PYU1_G014568"/>
</dbReference>
<feature type="binding site" evidence="6">
    <location>
        <position position="131"/>
    </location>
    <ligand>
        <name>ATP</name>
        <dbReference type="ChEBI" id="CHEBI:30616"/>
    </ligand>
</feature>
<evidence type="ECO:0000256" key="5">
    <source>
        <dbReference type="ARBA" id="ARBA00022840"/>
    </source>
</evidence>
<keyword evidence="2" id="KW-0808">Transferase</keyword>
<dbReference type="PROSITE" id="PS00107">
    <property type="entry name" value="PROTEIN_KINASE_ATP"/>
    <property type="match status" value="1"/>
</dbReference>
<comment type="similarity">
    <text evidence="7">Belongs to the protein kinase superfamily.</text>
</comment>
<feature type="domain" description="Protein kinase" evidence="9">
    <location>
        <begin position="98"/>
        <end position="430"/>
    </location>
</feature>
<dbReference type="InterPro" id="IPR000719">
    <property type="entry name" value="Prot_kinase_dom"/>
</dbReference>
<dbReference type="STRING" id="431595.K3XBK0"/>
<evidence type="ECO:0000259" key="9">
    <source>
        <dbReference type="PROSITE" id="PS50011"/>
    </source>
</evidence>
<reference evidence="11" key="2">
    <citation type="submission" date="2010-04" db="EMBL/GenBank/DDBJ databases">
        <authorList>
            <person name="Buell R."/>
            <person name="Hamilton J."/>
            <person name="Hostetler J."/>
        </authorList>
    </citation>
    <scope>NUCLEOTIDE SEQUENCE [LARGE SCALE GENOMIC DNA]</scope>
    <source>
        <strain evidence="11">DAOM:BR144</strain>
    </source>
</reference>
<dbReference type="Pfam" id="PF00069">
    <property type="entry name" value="Pkinase"/>
    <property type="match status" value="1"/>
</dbReference>
<reference evidence="10" key="3">
    <citation type="submission" date="2015-02" db="UniProtKB">
        <authorList>
            <consortium name="EnsemblProtists"/>
        </authorList>
    </citation>
    <scope>IDENTIFICATION</scope>
    <source>
        <strain evidence="10">DAOM BR144</strain>
    </source>
</reference>
<dbReference type="eggNOG" id="KOG0667">
    <property type="taxonomic scope" value="Eukaryota"/>
</dbReference>
<dbReference type="Gene3D" id="3.30.200.20">
    <property type="entry name" value="Phosphorylase Kinase, domain 1"/>
    <property type="match status" value="1"/>
</dbReference>
<dbReference type="InterPro" id="IPR017441">
    <property type="entry name" value="Protein_kinase_ATP_BS"/>
</dbReference>
<keyword evidence="5 6" id="KW-0067">ATP-binding</keyword>
<sequence>MELNSNSSSREMSNLPHAQEQTSLRRADVQIPVLQLTRQLIHTYNMINANYYKKRNLAQDGLPPRKKKGTDTSKKEDKRNSDDYQISPQEEIFNGRYKVCGKRLGTGSFGQVVEAQDMQTGQDVAIKIVKKKKNFTNQAQLEIGILESLHRTDHPGRKFIVQLKDSFMHNGHQCLVFERLDSNLYELLKKTQYSGISLKLLRKLARQILQAMEYLAHPSVNVIHCDLKPENILLVHSARSQLKIIDFGSSCLSQSQLYKYIQSRFYRSPEVLLGMQYTPAIDMWSLACILVEMHTGKPLFGGGDQHDQLCRIASVIGRPPQEMIQHADPTYRRNYFDEVVVVEGETHRMEYRLKDRKPTSSKLGVHDMSGSKTLAEIVGADTGGPGGRRLGKQDHTPEDYRLFVDFIQRMLDYNPATRMTPTQALAHPFMDAGRQSSDMKLLDVQGERKKSKSMRSTTMRDYSEINSSFYESKKIKQRRLHENLGSGH</sequence>
<evidence type="ECO:0000256" key="8">
    <source>
        <dbReference type="SAM" id="MobiDB-lite"/>
    </source>
</evidence>
<keyword evidence="4" id="KW-0418">Kinase</keyword>
<dbReference type="GO" id="GO:0005524">
    <property type="term" value="F:ATP binding"/>
    <property type="evidence" value="ECO:0007669"/>
    <property type="project" value="UniProtKB-UniRule"/>
</dbReference>